<keyword evidence="4" id="KW-0808">Transferase</keyword>
<dbReference type="InterPro" id="IPR023170">
    <property type="entry name" value="HhH_base_excis_C"/>
</dbReference>
<dbReference type="PANTHER" id="PTHR43003:SF13">
    <property type="entry name" value="DNA-3-METHYLADENINE GLYCOSYLASE 2"/>
    <property type="match status" value="1"/>
</dbReference>
<comment type="cofactor">
    <cofactor evidence="2">
        <name>Zn(2+)</name>
        <dbReference type="ChEBI" id="CHEBI:29105"/>
    </cofactor>
</comment>
<keyword evidence="9" id="KW-0234">DNA repair</keyword>
<dbReference type="PROSITE" id="PS01124">
    <property type="entry name" value="HTH_ARAC_FAMILY_2"/>
    <property type="match status" value="1"/>
</dbReference>
<keyword evidence="6" id="KW-0805">Transcription regulation</keyword>
<feature type="domain" description="HTH araC/xylS-type" evidence="10">
    <location>
        <begin position="109"/>
        <end position="209"/>
    </location>
</feature>
<evidence type="ECO:0000256" key="3">
    <source>
        <dbReference type="ARBA" id="ARBA00012000"/>
    </source>
</evidence>
<dbReference type="RefSeq" id="WP_285984611.1">
    <property type="nucleotide sequence ID" value="NZ_JASVDS010000009.1"/>
</dbReference>
<dbReference type="Gene3D" id="1.10.1670.10">
    <property type="entry name" value="Helix-hairpin-Helix base-excision DNA repair enzymes (C-terminal)"/>
    <property type="match status" value="1"/>
</dbReference>
<accession>A0ABT7LQY1</accession>
<gene>
    <name evidence="11" type="ORF">QRD43_21730</name>
</gene>
<dbReference type="InterPro" id="IPR018060">
    <property type="entry name" value="HTH_AraC"/>
</dbReference>
<dbReference type="SUPFAM" id="SSF57884">
    <property type="entry name" value="Ada DNA repair protein, N-terminal domain (N-Ada 10)"/>
    <property type="match status" value="1"/>
</dbReference>
<dbReference type="InterPro" id="IPR035451">
    <property type="entry name" value="Ada-like_dom_sf"/>
</dbReference>
<dbReference type="CDD" id="cd00056">
    <property type="entry name" value="ENDO3c"/>
    <property type="match status" value="1"/>
</dbReference>
<name>A0ABT7LQY1_9BURK</name>
<evidence type="ECO:0000313" key="11">
    <source>
        <dbReference type="EMBL" id="MDL5034540.1"/>
    </source>
</evidence>
<dbReference type="SMART" id="SM01009">
    <property type="entry name" value="AlkA_N"/>
    <property type="match status" value="1"/>
</dbReference>
<dbReference type="Pfam" id="PF06029">
    <property type="entry name" value="AlkA_N"/>
    <property type="match status" value="1"/>
</dbReference>
<dbReference type="Gene3D" id="1.10.340.30">
    <property type="entry name" value="Hypothetical protein, domain 2"/>
    <property type="match status" value="1"/>
</dbReference>
<dbReference type="InterPro" id="IPR004026">
    <property type="entry name" value="Ada_DNA_repair_Zn-bd"/>
</dbReference>
<evidence type="ECO:0000259" key="10">
    <source>
        <dbReference type="PROSITE" id="PS01124"/>
    </source>
</evidence>
<dbReference type="SUPFAM" id="SSF46689">
    <property type="entry name" value="Homeodomain-like"/>
    <property type="match status" value="2"/>
</dbReference>
<dbReference type="PANTHER" id="PTHR43003">
    <property type="entry name" value="DNA-3-METHYLADENINE GLYCOSYLASE"/>
    <property type="match status" value="1"/>
</dbReference>
<dbReference type="EC" id="3.2.2.21" evidence="3"/>
<proteinExistence type="predicted"/>
<sequence length="529" mass="57429">MPRLPTPPNAAPAPALDGAQGAGELSTAQCYPALLARDARFDGLWFVGVSSTGIYCRPVCRVKTPRRENCRFFASAAQAESAGYRPCLRCRPETAPGAQLRWSVTDASRTLARQAAALMAEDPRQSVTALAARLGISSRHLQRIFEAEHGVPPLAYLHTRRLLLAKQLLMDSPLGMAEVAAAAGFGSQRRFNALFQQHYRLQPGSLRKAGEPPPSVTACGEPGLRLAYRPPLAVDALLGFLAARAVPGVEHVDAHERLISRSLRLPHQGRTLAGRLVIRFQPERDTVLLSPCSSLWAAAGSLIPLVRRWLDLDAAPDAIHQHLAGLPSLEPGLRLPGCLDRFELAVRAVLGQQVTVAAARTLASRFVERFGEDLPPGHQTPEVRRLFPLPERIAGASIESIAELGIIRNRAQALITLAQRWPTLAYARLQDGHLAGGQDLALSELQDLPGIGPWTAQYMLMRGWSAPDLFPPGDVVLRQQLTEPGQAAPTPRALAERAQGFSPYRSYAVLQLWHHAAQRTPATAASRKT</sequence>
<dbReference type="SMART" id="SM00478">
    <property type="entry name" value="ENDO3c"/>
    <property type="match status" value="1"/>
</dbReference>
<evidence type="ECO:0000256" key="8">
    <source>
        <dbReference type="ARBA" id="ARBA00023163"/>
    </source>
</evidence>
<evidence type="ECO:0000256" key="2">
    <source>
        <dbReference type="ARBA" id="ARBA00001947"/>
    </source>
</evidence>
<keyword evidence="8" id="KW-0804">Transcription</keyword>
<evidence type="ECO:0000256" key="7">
    <source>
        <dbReference type="ARBA" id="ARBA00023159"/>
    </source>
</evidence>
<dbReference type="InterPro" id="IPR011257">
    <property type="entry name" value="DNA_glycosylase"/>
</dbReference>
<organism evidence="11 12">
    <name type="scientific">Roseateles subflavus</name>
    <dbReference type="NCBI Taxonomy" id="3053353"/>
    <lineage>
        <taxon>Bacteria</taxon>
        <taxon>Pseudomonadati</taxon>
        <taxon>Pseudomonadota</taxon>
        <taxon>Betaproteobacteria</taxon>
        <taxon>Burkholderiales</taxon>
        <taxon>Sphaerotilaceae</taxon>
        <taxon>Roseateles</taxon>
    </lineage>
</organism>
<dbReference type="Pfam" id="PF00730">
    <property type="entry name" value="HhH-GPD"/>
    <property type="match status" value="1"/>
</dbReference>
<evidence type="ECO:0000256" key="4">
    <source>
        <dbReference type="ARBA" id="ARBA00022603"/>
    </source>
</evidence>
<reference evidence="11 12" key="1">
    <citation type="submission" date="2023-06" db="EMBL/GenBank/DDBJ databases">
        <title>Pelomonas sp. APW6 16S ribosomal RNA gene genome sequencing and assembly.</title>
        <authorList>
            <person name="Woo H."/>
        </authorList>
    </citation>
    <scope>NUCLEOTIDE SEQUENCE [LARGE SCALE GENOMIC DNA]</scope>
    <source>
        <strain evidence="11 12">APW6</strain>
    </source>
</reference>
<dbReference type="InterPro" id="IPR010316">
    <property type="entry name" value="AlkA_N"/>
</dbReference>
<dbReference type="Pfam" id="PF12833">
    <property type="entry name" value="HTH_18"/>
    <property type="match status" value="1"/>
</dbReference>
<dbReference type="Gene3D" id="1.10.10.60">
    <property type="entry name" value="Homeodomain-like"/>
    <property type="match status" value="2"/>
</dbReference>
<dbReference type="Pfam" id="PF02805">
    <property type="entry name" value="Ada_Zn_binding"/>
    <property type="match status" value="1"/>
</dbReference>
<dbReference type="InterPro" id="IPR009057">
    <property type="entry name" value="Homeodomain-like_sf"/>
</dbReference>
<evidence type="ECO:0000256" key="9">
    <source>
        <dbReference type="ARBA" id="ARBA00023204"/>
    </source>
</evidence>
<dbReference type="InterPro" id="IPR003265">
    <property type="entry name" value="HhH-GPD_domain"/>
</dbReference>
<dbReference type="InterPro" id="IPR051912">
    <property type="entry name" value="Alkylbase_DNA_Glycosylase/TA"/>
</dbReference>
<dbReference type="Gene3D" id="3.40.10.10">
    <property type="entry name" value="DNA Methylphosphotriester Repair Domain"/>
    <property type="match status" value="1"/>
</dbReference>
<keyword evidence="5" id="KW-0227">DNA damage</keyword>
<dbReference type="Gene3D" id="3.30.310.20">
    <property type="entry name" value="DNA-3-methyladenine glycosylase AlkA, N-terminal domain"/>
    <property type="match status" value="1"/>
</dbReference>
<protein>
    <recommendedName>
        <fullName evidence="3">DNA-3-methyladenine glycosylase II</fullName>
        <ecNumber evidence="3">3.2.2.21</ecNumber>
    </recommendedName>
</protein>
<evidence type="ECO:0000256" key="1">
    <source>
        <dbReference type="ARBA" id="ARBA00000086"/>
    </source>
</evidence>
<comment type="caution">
    <text evidence="11">The sequence shown here is derived from an EMBL/GenBank/DDBJ whole genome shotgun (WGS) entry which is preliminary data.</text>
</comment>
<keyword evidence="7" id="KW-0010">Activator</keyword>
<keyword evidence="12" id="KW-1185">Reference proteome</keyword>
<dbReference type="Proteomes" id="UP001238603">
    <property type="component" value="Unassembled WGS sequence"/>
</dbReference>
<comment type="catalytic activity">
    <reaction evidence="1">
        <text>Hydrolysis of alkylated DNA, releasing 3-methyladenine, 3-methylguanine, 7-methylguanine and 7-methyladenine.</text>
        <dbReference type="EC" id="3.2.2.21"/>
    </reaction>
</comment>
<dbReference type="SUPFAM" id="SSF55945">
    <property type="entry name" value="TATA-box binding protein-like"/>
    <property type="match status" value="1"/>
</dbReference>
<evidence type="ECO:0000256" key="6">
    <source>
        <dbReference type="ARBA" id="ARBA00023015"/>
    </source>
</evidence>
<dbReference type="EMBL" id="JASVDS010000009">
    <property type="protein sequence ID" value="MDL5034540.1"/>
    <property type="molecule type" value="Genomic_DNA"/>
</dbReference>
<dbReference type="InterPro" id="IPR037046">
    <property type="entry name" value="AlkA_N_sf"/>
</dbReference>
<evidence type="ECO:0000313" key="12">
    <source>
        <dbReference type="Proteomes" id="UP001238603"/>
    </source>
</evidence>
<evidence type="ECO:0000256" key="5">
    <source>
        <dbReference type="ARBA" id="ARBA00022763"/>
    </source>
</evidence>
<keyword evidence="4" id="KW-0489">Methyltransferase</keyword>
<dbReference type="SMART" id="SM00342">
    <property type="entry name" value="HTH_ARAC"/>
    <property type="match status" value="1"/>
</dbReference>
<dbReference type="SUPFAM" id="SSF48150">
    <property type="entry name" value="DNA-glycosylase"/>
    <property type="match status" value="1"/>
</dbReference>